<gene>
    <name evidence="1" type="ORF">PCOR1329_LOCUS2093</name>
</gene>
<organism evidence="1 2">
    <name type="scientific">Prorocentrum cordatum</name>
    <dbReference type="NCBI Taxonomy" id="2364126"/>
    <lineage>
        <taxon>Eukaryota</taxon>
        <taxon>Sar</taxon>
        <taxon>Alveolata</taxon>
        <taxon>Dinophyceae</taxon>
        <taxon>Prorocentrales</taxon>
        <taxon>Prorocentraceae</taxon>
        <taxon>Prorocentrum</taxon>
    </lineage>
</organism>
<comment type="caution">
    <text evidence="1">The sequence shown here is derived from an EMBL/GenBank/DDBJ whole genome shotgun (WGS) entry which is preliminary data.</text>
</comment>
<proteinExistence type="predicted"/>
<evidence type="ECO:0000313" key="2">
    <source>
        <dbReference type="Proteomes" id="UP001189429"/>
    </source>
</evidence>
<feature type="non-terminal residue" evidence="1">
    <location>
        <position position="206"/>
    </location>
</feature>
<name>A0ABN9PG40_9DINO</name>
<sequence>GVGMTADVVALFADRYRVALVFGGADDRTATGLAQRAIQTVKLTALEAKRDVQRQGMTYVSDAEAVEDFPMVASPSMNYGGAVPAQGVFGCMPNDACYPEAGGLTACSSALDQTQQKQDPGWMGTMKGTPSDLFENAPMIWKLATELGTAIFEMTSVQGIVYGSGVRMVNKLSGVAHSIVIACLDNHPCEYYSTEIETSQTIGVQQ</sequence>
<dbReference type="Proteomes" id="UP001189429">
    <property type="component" value="Unassembled WGS sequence"/>
</dbReference>
<dbReference type="EMBL" id="CAUYUJ010000517">
    <property type="protein sequence ID" value="CAK0791034.1"/>
    <property type="molecule type" value="Genomic_DNA"/>
</dbReference>
<reference evidence="1" key="1">
    <citation type="submission" date="2023-10" db="EMBL/GenBank/DDBJ databases">
        <authorList>
            <person name="Chen Y."/>
            <person name="Shah S."/>
            <person name="Dougan E. K."/>
            <person name="Thang M."/>
            <person name="Chan C."/>
        </authorList>
    </citation>
    <scope>NUCLEOTIDE SEQUENCE [LARGE SCALE GENOMIC DNA]</scope>
</reference>
<protein>
    <submittedName>
        <fullName evidence="1">Uncharacterized protein</fullName>
    </submittedName>
</protein>
<evidence type="ECO:0000313" key="1">
    <source>
        <dbReference type="EMBL" id="CAK0791034.1"/>
    </source>
</evidence>
<keyword evidence="2" id="KW-1185">Reference proteome</keyword>
<accession>A0ABN9PG40</accession>
<feature type="non-terminal residue" evidence="1">
    <location>
        <position position="1"/>
    </location>
</feature>